<reference evidence="8 9" key="1">
    <citation type="submission" date="2018-01" db="EMBL/GenBank/DDBJ databases">
        <title>Draft genome sequence of Nonomuraea sp. KC333.</title>
        <authorList>
            <person name="Sahin N."/>
            <person name="Saygin H."/>
            <person name="Ay H."/>
        </authorList>
    </citation>
    <scope>NUCLEOTIDE SEQUENCE [LARGE SCALE GENOMIC DNA]</scope>
    <source>
        <strain evidence="8 9">KC333</strain>
    </source>
</reference>
<name>A0A2W2ERX4_9ACTN</name>
<evidence type="ECO:0000256" key="3">
    <source>
        <dbReference type="ARBA" id="ARBA00023082"/>
    </source>
</evidence>
<evidence type="ECO:0000259" key="7">
    <source>
        <dbReference type="Pfam" id="PF08281"/>
    </source>
</evidence>
<gene>
    <name evidence="8" type="ORF">C1J01_11825</name>
</gene>
<evidence type="ECO:0000256" key="1">
    <source>
        <dbReference type="ARBA" id="ARBA00010641"/>
    </source>
</evidence>
<keyword evidence="3" id="KW-0731">Sigma factor</keyword>
<dbReference type="PANTHER" id="PTHR43133">
    <property type="entry name" value="RNA POLYMERASE ECF-TYPE SIGMA FACTO"/>
    <property type="match status" value="1"/>
</dbReference>
<sequence>MYASLGGSAFPASRGSQSLRTLRRVRGDISDPELLRAAQDGDVAALGALLERHRAGMRAVALSVLGNVPDVEDAVQEASLIALRRVGDVRRPESCGAWLRMIVRNVCRAHLRSAAGTTPVPDLATLAAATGPEQVIDEHAMRDWLWRAIDELSPTLRMTVMLRHFSPRTPSYEQIAALCGVPVGTVRSRLSQARGRLAEAMAATADSAHDDALARSRASALEAAETLAAAEQGRFAELAAERWTPDVAYYSGRQRVGDRDFLIRGMADDLEAGVRQRFVTAVAGRDTAIWEMDLVNPPDDPHHCPPAVAWLMSMKDGRMHELRLFHAG</sequence>
<evidence type="ECO:0000259" key="6">
    <source>
        <dbReference type="Pfam" id="PF04542"/>
    </source>
</evidence>
<dbReference type="InterPro" id="IPR039425">
    <property type="entry name" value="RNA_pol_sigma-70-like"/>
</dbReference>
<dbReference type="Pfam" id="PF04542">
    <property type="entry name" value="Sigma70_r2"/>
    <property type="match status" value="1"/>
</dbReference>
<evidence type="ECO:0000256" key="5">
    <source>
        <dbReference type="ARBA" id="ARBA00023163"/>
    </source>
</evidence>
<organism evidence="8 9">
    <name type="scientific">Nonomuraea aridisoli</name>
    <dbReference type="NCBI Taxonomy" id="2070368"/>
    <lineage>
        <taxon>Bacteria</taxon>
        <taxon>Bacillati</taxon>
        <taxon>Actinomycetota</taxon>
        <taxon>Actinomycetes</taxon>
        <taxon>Streptosporangiales</taxon>
        <taxon>Streptosporangiaceae</taxon>
        <taxon>Nonomuraea</taxon>
    </lineage>
</organism>
<comment type="caution">
    <text evidence="8">The sequence shown here is derived from an EMBL/GenBank/DDBJ whole genome shotgun (WGS) entry which is preliminary data.</text>
</comment>
<accession>A0A2W2ERX4</accession>
<dbReference type="Pfam" id="PF08281">
    <property type="entry name" value="Sigma70_r4_2"/>
    <property type="match status" value="1"/>
</dbReference>
<dbReference type="GO" id="GO:0006352">
    <property type="term" value="P:DNA-templated transcription initiation"/>
    <property type="evidence" value="ECO:0007669"/>
    <property type="project" value="InterPro"/>
</dbReference>
<dbReference type="SUPFAM" id="SSF88946">
    <property type="entry name" value="Sigma2 domain of RNA polymerase sigma factors"/>
    <property type="match status" value="1"/>
</dbReference>
<keyword evidence="5" id="KW-0804">Transcription</keyword>
<dbReference type="CDD" id="cd06171">
    <property type="entry name" value="Sigma70_r4"/>
    <property type="match status" value="1"/>
</dbReference>
<evidence type="ECO:0000256" key="4">
    <source>
        <dbReference type="ARBA" id="ARBA00023125"/>
    </source>
</evidence>
<dbReference type="InterPro" id="IPR013324">
    <property type="entry name" value="RNA_pol_sigma_r3/r4-like"/>
</dbReference>
<feature type="domain" description="RNA polymerase sigma factor 70 region 4 type 2" evidence="7">
    <location>
        <begin position="143"/>
        <end position="197"/>
    </location>
</feature>
<dbReference type="GO" id="GO:0016987">
    <property type="term" value="F:sigma factor activity"/>
    <property type="evidence" value="ECO:0007669"/>
    <property type="project" value="UniProtKB-KW"/>
</dbReference>
<keyword evidence="2" id="KW-0805">Transcription regulation</keyword>
<dbReference type="Gene3D" id="1.10.10.10">
    <property type="entry name" value="Winged helix-like DNA-binding domain superfamily/Winged helix DNA-binding domain"/>
    <property type="match status" value="1"/>
</dbReference>
<dbReference type="Proteomes" id="UP000249304">
    <property type="component" value="Unassembled WGS sequence"/>
</dbReference>
<dbReference type="InterPro" id="IPR014284">
    <property type="entry name" value="RNA_pol_sigma-70_dom"/>
</dbReference>
<dbReference type="EMBL" id="POUD01000037">
    <property type="protein sequence ID" value="PZG19529.1"/>
    <property type="molecule type" value="Genomic_DNA"/>
</dbReference>
<evidence type="ECO:0000313" key="9">
    <source>
        <dbReference type="Proteomes" id="UP000249304"/>
    </source>
</evidence>
<proteinExistence type="inferred from homology"/>
<dbReference type="GO" id="GO:0003677">
    <property type="term" value="F:DNA binding"/>
    <property type="evidence" value="ECO:0007669"/>
    <property type="project" value="UniProtKB-KW"/>
</dbReference>
<dbReference type="InterPro" id="IPR013249">
    <property type="entry name" value="RNA_pol_sigma70_r4_t2"/>
</dbReference>
<dbReference type="PANTHER" id="PTHR43133:SF8">
    <property type="entry name" value="RNA POLYMERASE SIGMA FACTOR HI_1459-RELATED"/>
    <property type="match status" value="1"/>
</dbReference>
<comment type="similarity">
    <text evidence="1">Belongs to the sigma-70 factor family. ECF subfamily.</text>
</comment>
<dbReference type="AlphaFoldDB" id="A0A2W2ERX4"/>
<protein>
    <submittedName>
        <fullName evidence="8">Sigma-70 family RNA polymerase sigma factor</fullName>
    </submittedName>
</protein>
<evidence type="ECO:0000256" key="2">
    <source>
        <dbReference type="ARBA" id="ARBA00023015"/>
    </source>
</evidence>
<keyword evidence="4" id="KW-0238">DNA-binding</keyword>
<dbReference type="NCBIfam" id="TIGR02937">
    <property type="entry name" value="sigma70-ECF"/>
    <property type="match status" value="1"/>
</dbReference>
<keyword evidence="9" id="KW-1185">Reference proteome</keyword>
<feature type="domain" description="RNA polymerase sigma-70 region 2" evidence="6">
    <location>
        <begin position="49"/>
        <end position="115"/>
    </location>
</feature>
<dbReference type="SUPFAM" id="SSF88659">
    <property type="entry name" value="Sigma3 and sigma4 domains of RNA polymerase sigma factors"/>
    <property type="match status" value="1"/>
</dbReference>
<dbReference type="InterPro" id="IPR013325">
    <property type="entry name" value="RNA_pol_sigma_r2"/>
</dbReference>
<evidence type="ECO:0000313" key="8">
    <source>
        <dbReference type="EMBL" id="PZG19529.1"/>
    </source>
</evidence>
<dbReference type="OrthoDB" id="3821507at2"/>
<dbReference type="InterPro" id="IPR036388">
    <property type="entry name" value="WH-like_DNA-bd_sf"/>
</dbReference>
<dbReference type="InterPro" id="IPR007627">
    <property type="entry name" value="RNA_pol_sigma70_r2"/>
</dbReference>
<dbReference type="Gene3D" id="1.10.1740.10">
    <property type="match status" value="1"/>
</dbReference>